<dbReference type="OrthoDB" id="4225815at2759"/>
<comment type="subcellular location">
    <subcellularLocation>
        <location evidence="2">Secreted</location>
        <location evidence="2">Cell wall</location>
    </subcellularLocation>
</comment>
<dbReference type="SMART" id="SM00075">
    <property type="entry name" value="HYDRO"/>
    <property type="match status" value="1"/>
</dbReference>
<keyword evidence="4" id="KW-1185">Reference proteome</keyword>
<organism evidence="3 4">
    <name type="scientific">Blastomyces gilchristii (strain SLH14081)</name>
    <name type="common">Blastomyces dermatitidis</name>
    <dbReference type="NCBI Taxonomy" id="559298"/>
    <lineage>
        <taxon>Eukaryota</taxon>
        <taxon>Fungi</taxon>
        <taxon>Dikarya</taxon>
        <taxon>Ascomycota</taxon>
        <taxon>Pezizomycotina</taxon>
        <taxon>Eurotiomycetes</taxon>
        <taxon>Eurotiomycetidae</taxon>
        <taxon>Onygenales</taxon>
        <taxon>Ajellomycetaceae</taxon>
        <taxon>Blastomyces</taxon>
    </lineage>
</organism>
<dbReference type="GO" id="GO:0009277">
    <property type="term" value="C:fungal-type cell wall"/>
    <property type="evidence" value="ECO:0007669"/>
    <property type="project" value="InterPro"/>
</dbReference>
<dbReference type="KEGG" id="bgh:BDBG_01293"/>
<dbReference type="Proteomes" id="UP000002038">
    <property type="component" value="Unassembled WGS sequence"/>
</dbReference>
<dbReference type="InterPro" id="IPR001338">
    <property type="entry name" value="Class_I_Hydrophobin"/>
</dbReference>
<keyword evidence="2" id="KW-0134">Cell wall</keyword>
<keyword evidence="2" id="KW-0732">Signal</keyword>
<comment type="similarity">
    <text evidence="2">Belongs to the fungal hydrophobin family.</text>
</comment>
<dbReference type="RefSeq" id="XP_002628385.1">
    <property type="nucleotide sequence ID" value="XM_002628339.2"/>
</dbReference>
<dbReference type="AlphaFoldDB" id="A0A179UA15"/>
<dbReference type="GO" id="GO:0005199">
    <property type="term" value="F:structural constituent of cell wall"/>
    <property type="evidence" value="ECO:0007669"/>
    <property type="project" value="InterPro"/>
</dbReference>
<name>A0A179UA15_BLAGS</name>
<evidence type="ECO:0000256" key="2">
    <source>
        <dbReference type="RuleBase" id="RU365009"/>
    </source>
</evidence>
<dbReference type="Pfam" id="PF01185">
    <property type="entry name" value="Hydrophobin"/>
    <property type="match status" value="1"/>
</dbReference>
<dbReference type="CDD" id="cd23507">
    <property type="entry name" value="hydrophobin_I"/>
    <property type="match status" value="1"/>
</dbReference>
<feature type="signal peptide" evidence="2">
    <location>
        <begin position="1"/>
        <end position="18"/>
    </location>
</feature>
<dbReference type="GeneID" id="8510483"/>
<reference evidence="4" key="1">
    <citation type="journal article" date="2015" name="PLoS Genet.">
        <title>The dynamic genome and transcriptome of the human fungal pathogen Blastomyces and close relative Emmonsia.</title>
        <authorList>
            <person name="Munoz J.F."/>
            <person name="Gauthier G.M."/>
            <person name="Desjardins C.A."/>
            <person name="Gallo J.E."/>
            <person name="Holder J."/>
            <person name="Sullivan T.D."/>
            <person name="Marty A.J."/>
            <person name="Carmen J.C."/>
            <person name="Chen Z."/>
            <person name="Ding L."/>
            <person name="Gujja S."/>
            <person name="Magrini V."/>
            <person name="Misas E."/>
            <person name="Mitreva M."/>
            <person name="Priest M."/>
            <person name="Saif S."/>
            <person name="Whiston E.A."/>
            <person name="Young S."/>
            <person name="Zeng Q."/>
            <person name="Goldman W.E."/>
            <person name="Mardis E.R."/>
            <person name="Taylor J.W."/>
            <person name="McEwen J.G."/>
            <person name="Clay O.K."/>
            <person name="Klein B.S."/>
            <person name="Cuomo C.A."/>
        </authorList>
    </citation>
    <scope>NUCLEOTIDE SEQUENCE [LARGE SCALE GENOMIC DNA]</scope>
    <source>
        <strain evidence="4">SLH14081</strain>
    </source>
</reference>
<evidence type="ECO:0000313" key="3">
    <source>
        <dbReference type="EMBL" id="OAT04794.1"/>
    </source>
</evidence>
<sequence length="135" mass="13508">MKFSMSAIVLALATVAVAAPGSGYHPEGSEVEVNQVSNQCGQAQISCCNKQVTTVNGGDKNSGLLSGVLGTVLGKGSEIGIFDQCSKLSASALIGVTDILSSSPCAQKTACCQGNSQHAEGVIALNLPCIPIAGL</sequence>
<feature type="chain" id="PRO_5013986299" description="Hydrophobin" evidence="2">
    <location>
        <begin position="19"/>
        <end position="135"/>
    </location>
</feature>
<protein>
    <recommendedName>
        <fullName evidence="2">Hydrophobin</fullName>
    </recommendedName>
</protein>
<gene>
    <name evidence="3" type="ORF">BDBG_01293</name>
</gene>
<keyword evidence="2" id="KW-0964">Secreted</keyword>
<evidence type="ECO:0000313" key="4">
    <source>
        <dbReference type="Proteomes" id="UP000002038"/>
    </source>
</evidence>
<keyword evidence="1 2" id="KW-1015">Disulfide bond</keyword>
<accession>A0A179UA15</accession>
<evidence type="ECO:0000256" key="1">
    <source>
        <dbReference type="ARBA" id="ARBA00023157"/>
    </source>
</evidence>
<proteinExistence type="inferred from homology"/>
<dbReference type="EMBL" id="GG657449">
    <property type="protein sequence ID" value="OAT04794.1"/>
    <property type="molecule type" value="Genomic_DNA"/>
</dbReference>
<dbReference type="VEuPathDB" id="FungiDB:BDBG_01293"/>